<dbReference type="AlphaFoldDB" id="A0A6B0TUQ1"/>
<keyword evidence="1" id="KW-0732">Signal</keyword>
<organism evidence="2">
    <name type="scientific">Ixodes ricinus</name>
    <name type="common">Common tick</name>
    <name type="synonym">Acarus ricinus</name>
    <dbReference type="NCBI Taxonomy" id="34613"/>
    <lineage>
        <taxon>Eukaryota</taxon>
        <taxon>Metazoa</taxon>
        <taxon>Ecdysozoa</taxon>
        <taxon>Arthropoda</taxon>
        <taxon>Chelicerata</taxon>
        <taxon>Arachnida</taxon>
        <taxon>Acari</taxon>
        <taxon>Parasitiformes</taxon>
        <taxon>Ixodida</taxon>
        <taxon>Ixodoidea</taxon>
        <taxon>Ixodidae</taxon>
        <taxon>Ixodinae</taxon>
        <taxon>Ixodes</taxon>
    </lineage>
</organism>
<feature type="chain" id="PRO_5025516185" evidence="1">
    <location>
        <begin position="17"/>
        <end position="72"/>
    </location>
</feature>
<sequence length="72" mass="8301">MRRWFSRWAFWQKVLAHVGHVYGRSLGLADGSRVRGPGQADRSLAATWPAMCVSSWPFWLNTRPQKEQLQSS</sequence>
<reference evidence="2" key="1">
    <citation type="submission" date="2019-12" db="EMBL/GenBank/DDBJ databases">
        <title>An insight into the sialome of adult female Ixodes ricinus ticks feeding for 6 days.</title>
        <authorList>
            <person name="Perner J."/>
            <person name="Ribeiro J.M.C."/>
        </authorList>
    </citation>
    <scope>NUCLEOTIDE SEQUENCE</scope>
    <source>
        <strain evidence="2">Semi-engorged</strain>
        <tissue evidence="2">Salivary glands</tissue>
    </source>
</reference>
<accession>A0A6B0TUQ1</accession>
<proteinExistence type="predicted"/>
<dbReference type="EMBL" id="GIFC01000915">
    <property type="protein sequence ID" value="MXU82998.1"/>
    <property type="molecule type" value="Transcribed_RNA"/>
</dbReference>
<protein>
    <submittedName>
        <fullName evidence="2">Putative secreted protein</fullName>
    </submittedName>
</protein>
<evidence type="ECO:0000256" key="1">
    <source>
        <dbReference type="SAM" id="SignalP"/>
    </source>
</evidence>
<name>A0A6B0TUQ1_IXORI</name>
<evidence type="ECO:0000313" key="2">
    <source>
        <dbReference type="EMBL" id="MXU82998.1"/>
    </source>
</evidence>
<feature type="signal peptide" evidence="1">
    <location>
        <begin position="1"/>
        <end position="16"/>
    </location>
</feature>